<reference evidence="2" key="2">
    <citation type="submission" date="2020-09" db="EMBL/GenBank/DDBJ databases">
        <authorList>
            <person name="Sun Q."/>
            <person name="Zhou Y."/>
        </authorList>
    </citation>
    <scope>NUCLEOTIDE SEQUENCE</scope>
    <source>
        <strain evidence="2">CGMCC 1.15478</strain>
    </source>
</reference>
<evidence type="ECO:0000256" key="1">
    <source>
        <dbReference type="SAM" id="MobiDB-lite"/>
    </source>
</evidence>
<organism evidence="2 3">
    <name type="scientific">Hoyosella rhizosphaerae</name>
    <dbReference type="NCBI Taxonomy" id="1755582"/>
    <lineage>
        <taxon>Bacteria</taxon>
        <taxon>Bacillati</taxon>
        <taxon>Actinomycetota</taxon>
        <taxon>Actinomycetes</taxon>
        <taxon>Mycobacteriales</taxon>
        <taxon>Hoyosellaceae</taxon>
        <taxon>Hoyosella</taxon>
    </lineage>
</organism>
<reference evidence="2" key="1">
    <citation type="journal article" date="2014" name="Int. J. Syst. Evol. Microbiol.">
        <title>Complete genome sequence of Corynebacterium casei LMG S-19264T (=DSM 44701T), isolated from a smear-ripened cheese.</title>
        <authorList>
            <consortium name="US DOE Joint Genome Institute (JGI-PGF)"/>
            <person name="Walter F."/>
            <person name="Albersmeier A."/>
            <person name="Kalinowski J."/>
            <person name="Ruckert C."/>
        </authorList>
    </citation>
    <scope>NUCLEOTIDE SEQUENCE</scope>
    <source>
        <strain evidence="2">CGMCC 1.15478</strain>
    </source>
</reference>
<proteinExistence type="predicted"/>
<evidence type="ECO:0000313" key="3">
    <source>
        <dbReference type="Proteomes" id="UP000641514"/>
    </source>
</evidence>
<accession>A0A916U4N1</accession>
<gene>
    <name evidence="2" type="ORF">GCM10011410_11270</name>
</gene>
<dbReference type="EMBL" id="BMJH01000001">
    <property type="protein sequence ID" value="GGC60515.1"/>
    <property type="molecule type" value="Genomic_DNA"/>
</dbReference>
<comment type="caution">
    <text evidence="2">The sequence shown here is derived from an EMBL/GenBank/DDBJ whole genome shotgun (WGS) entry which is preliminary data.</text>
</comment>
<feature type="region of interest" description="Disordered" evidence="1">
    <location>
        <begin position="1"/>
        <end position="30"/>
    </location>
</feature>
<keyword evidence="3" id="KW-1185">Reference proteome</keyword>
<name>A0A916U4N1_9ACTN</name>
<sequence length="62" mass="6716">MHLGPEVYDADRGLDGNGGYRSSVPRPSADQQLTYGADIQRRFAPALPPDDSALLKSNSKSR</sequence>
<dbReference type="AlphaFoldDB" id="A0A916U4N1"/>
<evidence type="ECO:0000313" key="2">
    <source>
        <dbReference type="EMBL" id="GGC60515.1"/>
    </source>
</evidence>
<dbReference type="Proteomes" id="UP000641514">
    <property type="component" value="Unassembled WGS sequence"/>
</dbReference>
<protein>
    <submittedName>
        <fullName evidence="2">Uncharacterized protein</fullName>
    </submittedName>
</protein>